<keyword evidence="7" id="KW-0472">Membrane</keyword>
<proteinExistence type="inferred from homology"/>
<dbReference type="FunFam" id="3.40.50.300:FF:000016">
    <property type="entry name" value="Oligopeptide ABC transporter ATP-binding component"/>
    <property type="match status" value="1"/>
</dbReference>
<dbReference type="Pfam" id="PF08352">
    <property type="entry name" value="oligo_HPY"/>
    <property type="match status" value="1"/>
</dbReference>
<feature type="domain" description="ABC transporter" evidence="8">
    <location>
        <begin position="6"/>
        <end position="254"/>
    </location>
</feature>
<sequence>MKILEVNNLNLGFKTENGFCQALFDVNFALEKGKTLALVGESGCGKSISAMSILKLLPKTAQITKGQILFKKQDLLTFSEKQMHGIRGAQIALIPQDPMTSLNPLYTIENQLLEVIKIHQNLHGSEAKKKALEALEMVQIPCAAERLKAYPHEFSGGMKQRAIIAMALACRAEILIADEPTTALDVTIQAQIMKLLSDIKTQLGTSVLLITHDLGLVGENADEIAVMYAGRIVENAPSKEFFEHPNHPYSLALLNSIPSNRGKELETIQGQPPTIHQNISGCRFHPRCKSCFEPCPENIPPNFVVAENHTSACFLNE</sequence>
<dbReference type="Gene3D" id="3.40.50.300">
    <property type="entry name" value="P-loop containing nucleotide triphosphate hydrolases"/>
    <property type="match status" value="1"/>
</dbReference>
<dbReference type="InterPro" id="IPR003439">
    <property type="entry name" value="ABC_transporter-like_ATP-bd"/>
</dbReference>
<comment type="similarity">
    <text evidence="2">Belongs to the ABC transporter superfamily.</text>
</comment>
<dbReference type="GO" id="GO:0005524">
    <property type="term" value="F:ATP binding"/>
    <property type="evidence" value="ECO:0007669"/>
    <property type="project" value="UniProtKB-KW"/>
</dbReference>
<keyword evidence="6 9" id="KW-0067">ATP-binding</keyword>
<dbReference type="PROSITE" id="PS00211">
    <property type="entry name" value="ABC_TRANSPORTER_1"/>
    <property type="match status" value="1"/>
</dbReference>
<dbReference type="CDD" id="cd03257">
    <property type="entry name" value="ABC_NikE_OppD_transporters"/>
    <property type="match status" value="1"/>
</dbReference>
<name>A0A9D1K4N3_9BACT</name>
<dbReference type="Proteomes" id="UP000824139">
    <property type="component" value="Unassembled WGS sequence"/>
</dbReference>
<comment type="subcellular location">
    <subcellularLocation>
        <location evidence="1">Cell membrane</location>
        <topology evidence="1">Peripheral membrane protein</topology>
    </subcellularLocation>
</comment>
<evidence type="ECO:0000256" key="6">
    <source>
        <dbReference type="ARBA" id="ARBA00022840"/>
    </source>
</evidence>
<keyword evidence="4" id="KW-1003">Cell membrane</keyword>
<evidence type="ECO:0000256" key="7">
    <source>
        <dbReference type="ARBA" id="ARBA00023136"/>
    </source>
</evidence>
<dbReference type="PANTHER" id="PTHR43297">
    <property type="entry name" value="OLIGOPEPTIDE TRANSPORT ATP-BINDING PROTEIN APPD"/>
    <property type="match status" value="1"/>
</dbReference>
<dbReference type="SUPFAM" id="SSF52540">
    <property type="entry name" value="P-loop containing nucleoside triphosphate hydrolases"/>
    <property type="match status" value="1"/>
</dbReference>
<keyword evidence="5" id="KW-0547">Nucleotide-binding</keyword>
<evidence type="ECO:0000256" key="2">
    <source>
        <dbReference type="ARBA" id="ARBA00005417"/>
    </source>
</evidence>
<reference evidence="9" key="2">
    <citation type="journal article" date="2021" name="PeerJ">
        <title>Extensive microbial diversity within the chicken gut microbiome revealed by metagenomics and culture.</title>
        <authorList>
            <person name="Gilroy R."/>
            <person name="Ravi A."/>
            <person name="Getino M."/>
            <person name="Pursley I."/>
            <person name="Horton D.L."/>
            <person name="Alikhan N.F."/>
            <person name="Baker D."/>
            <person name="Gharbi K."/>
            <person name="Hall N."/>
            <person name="Watson M."/>
            <person name="Adriaenssens E.M."/>
            <person name="Foster-Nyarko E."/>
            <person name="Jarju S."/>
            <person name="Secka A."/>
            <person name="Antonio M."/>
            <person name="Oren A."/>
            <person name="Chaudhuri R.R."/>
            <person name="La Ragione R."/>
            <person name="Hildebrand F."/>
            <person name="Pallen M.J."/>
        </authorList>
    </citation>
    <scope>NUCLEOTIDE SEQUENCE</scope>
    <source>
        <strain evidence="9">CHK152-2994</strain>
    </source>
</reference>
<dbReference type="InterPro" id="IPR050388">
    <property type="entry name" value="ABC_Ni/Peptide_Import"/>
</dbReference>
<dbReference type="GO" id="GO:0005886">
    <property type="term" value="C:plasma membrane"/>
    <property type="evidence" value="ECO:0007669"/>
    <property type="project" value="UniProtKB-SubCell"/>
</dbReference>
<accession>A0A9D1K4N3</accession>
<dbReference type="InterPro" id="IPR017871">
    <property type="entry name" value="ABC_transporter-like_CS"/>
</dbReference>
<gene>
    <name evidence="9" type="ORF">IAD41_02900</name>
</gene>
<dbReference type="InterPro" id="IPR013563">
    <property type="entry name" value="Oligopep_ABC_C"/>
</dbReference>
<comment type="caution">
    <text evidence="9">The sequence shown here is derived from an EMBL/GenBank/DDBJ whole genome shotgun (WGS) entry which is preliminary data.</text>
</comment>
<evidence type="ECO:0000313" key="10">
    <source>
        <dbReference type="Proteomes" id="UP000824139"/>
    </source>
</evidence>
<evidence type="ECO:0000256" key="3">
    <source>
        <dbReference type="ARBA" id="ARBA00022448"/>
    </source>
</evidence>
<dbReference type="InterPro" id="IPR027417">
    <property type="entry name" value="P-loop_NTPase"/>
</dbReference>
<dbReference type="AlphaFoldDB" id="A0A9D1K4N3"/>
<dbReference type="EMBL" id="DVJO01000062">
    <property type="protein sequence ID" value="HIS82539.1"/>
    <property type="molecule type" value="Genomic_DNA"/>
</dbReference>
<reference evidence="9" key="1">
    <citation type="submission" date="2020-10" db="EMBL/GenBank/DDBJ databases">
        <authorList>
            <person name="Gilroy R."/>
        </authorList>
    </citation>
    <scope>NUCLEOTIDE SEQUENCE</scope>
    <source>
        <strain evidence="9">CHK152-2994</strain>
    </source>
</reference>
<evidence type="ECO:0000259" key="8">
    <source>
        <dbReference type="PROSITE" id="PS50893"/>
    </source>
</evidence>
<keyword evidence="3" id="KW-0813">Transport</keyword>
<dbReference type="PANTHER" id="PTHR43297:SF2">
    <property type="entry name" value="DIPEPTIDE TRANSPORT ATP-BINDING PROTEIN DPPD"/>
    <property type="match status" value="1"/>
</dbReference>
<protein>
    <submittedName>
        <fullName evidence="9">ABC transporter ATP-binding protein</fullName>
    </submittedName>
</protein>
<evidence type="ECO:0000256" key="4">
    <source>
        <dbReference type="ARBA" id="ARBA00022475"/>
    </source>
</evidence>
<dbReference type="InterPro" id="IPR003593">
    <property type="entry name" value="AAA+_ATPase"/>
</dbReference>
<evidence type="ECO:0000256" key="5">
    <source>
        <dbReference type="ARBA" id="ARBA00022741"/>
    </source>
</evidence>
<dbReference type="GO" id="GO:0016887">
    <property type="term" value="F:ATP hydrolysis activity"/>
    <property type="evidence" value="ECO:0007669"/>
    <property type="project" value="InterPro"/>
</dbReference>
<evidence type="ECO:0000256" key="1">
    <source>
        <dbReference type="ARBA" id="ARBA00004202"/>
    </source>
</evidence>
<dbReference type="Pfam" id="PF00005">
    <property type="entry name" value="ABC_tran"/>
    <property type="match status" value="1"/>
</dbReference>
<dbReference type="SMART" id="SM00382">
    <property type="entry name" value="AAA"/>
    <property type="match status" value="1"/>
</dbReference>
<organism evidence="9 10">
    <name type="scientific">Candidatus Scatenecus faecavium</name>
    <dbReference type="NCBI Taxonomy" id="2840915"/>
    <lineage>
        <taxon>Bacteria</taxon>
        <taxon>Candidatus Scatenecus</taxon>
    </lineage>
</organism>
<dbReference type="PROSITE" id="PS50893">
    <property type="entry name" value="ABC_TRANSPORTER_2"/>
    <property type="match status" value="1"/>
</dbReference>
<dbReference type="NCBIfam" id="TIGR01727">
    <property type="entry name" value="oligo_HPY"/>
    <property type="match status" value="1"/>
</dbReference>
<dbReference type="GO" id="GO:0015833">
    <property type="term" value="P:peptide transport"/>
    <property type="evidence" value="ECO:0007669"/>
    <property type="project" value="InterPro"/>
</dbReference>
<evidence type="ECO:0000313" key="9">
    <source>
        <dbReference type="EMBL" id="HIS82539.1"/>
    </source>
</evidence>